<gene>
    <name evidence="2" type="ORF">PVAP13_2KG195558</name>
</gene>
<feature type="compositionally biased region" description="Polar residues" evidence="1">
    <location>
        <begin position="23"/>
        <end position="37"/>
    </location>
</feature>
<dbReference type="Proteomes" id="UP000823388">
    <property type="component" value="Chromosome 2K"/>
</dbReference>
<dbReference type="EMBL" id="CM029039">
    <property type="protein sequence ID" value="KAG2642087.1"/>
    <property type="molecule type" value="Genomic_DNA"/>
</dbReference>
<feature type="compositionally biased region" description="Pro residues" evidence="1">
    <location>
        <begin position="39"/>
        <end position="49"/>
    </location>
</feature>
<evidence type="ECO:0000313" key="2">
    <source>
        <dbReference type="EMBL" id="KAG2642087.1"/>
    </source>
</evidence>
<feature type="region of interest" description="Disordered" evidence="1">
    <location>
        <begin position="1"/>
        <end position="110"/>
    </location>
</feature>
<proteinExistence type="predicted"/>
<dbReference type="AlphaFoldDB" id="A0A8T0W635"/>
<comment type="caution">
    <text evidence="2">The sequence shown here is derived from an EMBL/GenBank/DDBJ whole genome shotgun (WGS) entry which is preliminary data.</text>
</comment>
<sequence length="192" mass="21583">MEAPANILPSQHRVQPAHPPSWSRPNQTTRPTRESNYPTPSPHPHPSPPNQSCACAGAGGEIQRTPSAQSAPGRGLDPRRYALPRTRAAAGSQAARPPTPSSMDGDDARGLHQPLFSIEFPFFAATRWGWRRRSRDGRRRWGAPPRSLRRQLRARLRPLQQPRHGLQVRQDRVRHQGERRHRCGLALCTPKN</sequence>
<organism evidence="2 3">
    <name type="scientific">Panicum virgatum</name>
    <name type="common">Blackwell switchgrass</name>
    <dbReference type="NCBI Taxonomy" id="38727"/>
    <lineage>
        <taxon>Eukaryota</taxon>
        <taxon>Viridiplantae</taxon>
        <taxon>Streptophyta</taxon>
        <taxon>Embryophyta</taxon>
        <taxon>Tracheophyta</taxon>
        <taxon>Spermatophyta</taxon>
        <taxon>Magnoliopsida</taxon>
        <taxon>Liliopsida</taxon>
        <taxon>Poales</taxon>
        <taxon>Poaceae</taxon>
        <taxon>PACMAD clade</taxon>
        <taxon>Panicoideae</taxon>
        <taxon>Panicodae</taxon>
        <taxon>Paniceae</taxon>
        <taxon>Panicinae</taxon>
        <taxon>Panicum</taxon>
        <taxon>Panicum sect. Hiantes</taxon>
    </lineage>
</organism>
<reference evidence="2" key="1">
    <citation type="submission" date="2020-05" db="EMBL/GenBank/DDBJ databases">
        <title>WGS assembly of Panicum virgatum.</title>
        <authorList>
            <person name="Lovell J.T."/>
            <person name="Jenkins J."/>
            <person name="Shu S."/>
            <person name="Juenger T.E."/>
            <person name="Schmutz J."/>
        </authorList>
    </citation>
    <scope>NUCLEOTIDE SEQUENCE</scope>
    <source>
        <strain evidence="2">AP13</strain>
    </source>
</reference>
<name>A0A8T0W635_PANVG</name>
<evidence type="ECO:0000313" key="3">
    <source>
        <dbReference type="Proteomes" id="UP000823388"/>
    </source>
</evidence>
<evidence type="ECO:0000256" key="1">
    <source>
        <dbReference type="SAM" id="MobiDB-lite"/>
    </source>
</evidence>
<protein>
    <submittedName>
        <fullName evidence="2">Uncharacterized protein</fullName>
    </submittedName>
</protein>
<accession>A0A8T0W635</accession>
<keyword evidence="3" id="KW-1185">Reference proteome</keyword>